<protein>
    <submittedName>
        <fullName evidence="1">Uncharacterized protein</fullName>
    </submittedName>
</protein>
<evidence type="ECO:0000313" key="1">
    <source>
        <dbReference type="EMBL" id="ORY09322.1"/>
    </source>
</evidence>
<dbReference type="Proteomes" id="UP000193144">
    <property type="component" value="Unassembled WGS sequence"/>
</dbReference>
<dbReference type="EMBL" id="MCFA01000088">
    <property type="protein sequence ID" value="ORY09322.1"/>
    <property type="molecule type" value="Genomic_DNA"/>
</dbReference>
<reference evidence="1 2" key="1">
    <citation type="submission" date="2016-07" db="EMBL/GenBank/DDBJ databases">
        <title>Pervasive Adenine N6-methylation of Active Genes in Fungi.</title>
        <authorList>
            <consortium name="DOE Joint Genome Institute"/>
            <person name="Mondo S.J."/>
            <person name="Dannebaum R.O."/>
            <person name="Kuo R.C."/>
            <person name="Labutti K."/>
            <person name="Haridas S."/>
            <person name="Kuo A."/>
            <person name="Salamov A."/>
            <person name="Ahrendt S.R."/>
            <person name="Lipzen A."/>
            <person name="Sullivan W."/>
            <person name="Andreopoulos W.B."/>
            <person name="Clum A."/>
            <person name="Lindquist E."/>
            <person name="Daum C."/>
            <person name="Ramamoorthy G.K."/>
            <person name="Gryganskyi A."/>
            <person name="Culley D."/>
            <person name="Magnuson J.K."/>
            <person name="James T.Y."/>
            <person name="O'Malley M.A."/>
            <person name="Stajich J.E."/>
            <person name="Spatafora J.W."/>
            <person name="Visel A."/>
            <person name="Grigoriev I.V."/>
        </authorList>
    </citation>
    <scope>NUCLEOTIDE SEQUENCE [LARGE SCALE GENOMIC DNA]</scope>
    <source>
        <strain evidence="1 2">CBS 115471</strain>
    </source>
</reference>
<dbReference type="OrthoDB" id="9990807at2759"/>
<comment type="caution">
    <text evidence="1">The sequence shown here is derived from an EMBL/GenBank/DDBJ whole genome shotgun (WGS) entry which is preliminary data.</text>
</comment>
<name>A0A1Y1ZGD2_9PLEO</name>
<sequence length="269" mass="29671">MQKLSGPFHTDFVQDRPFVDPNRVYLLGFSAGGDGAFQHAAQLPDIFGAVSAAAGHPNGVPFTNTPNLPLCISSGGKDTLPTLYTLADKYSSGAKDCAQEIARNNVDLENLRQSVPNQFYDAVPKAYQPHVHNYQFYPHGCVIVQGRGHNKWAGPDMSNQKQRSSRIRKPGCFSKKTKISKFDGPNATDDKITNPVEWTCSVPSGLPKKFIPRICNPLPNFVVWDLATRPTAPGIDPREKEKPGWTPKNTIYWIYLSSNEIAKLSTLTA</sequence>
<gene>
    <name evidence="1" type="ORF">BCR34DRAFT_589425</name>
</gene>
<dbReference type="AlphaFoldDB" id="A0A1Y1ZGD2"/>
<dbReference type="Gene3D" id="3.40.50.1820">
    <property type="entry name" value="alpha/beta hydrolase"/>
    <property type="match status" value="1"/>
</dbReference>
<evidence type="ECO:0000313" key="2">
    <source>
        <dbReference type="Proteomes" id="UP000193144"/>
    </source>
</evidence>
<organism evidence="1 2">
    <name type="scientific">Clohesyomyces aquaticus</name>
    <dbReference type="NCBI Taxonomy" id="1231657"/>
    <lineage>
        <taxon>Eukaryota</taxon>
        <taxon>Fungi</taxon>
        <taxon>Dikarya</taxon>
        <taxon>Ascomycota</taxon>
        <taxon>Pezizomycotina</taxon>
        <taxon>Dothideomycetes</taxon>
        <taxon>Pleosporomycetidae</taxon>
        <taxon>Pleosporales</taxon>
        <taxon>Lindgomycetaceae</taxon>
        <taxon>Clohesyomyces</taxon>
    </lineage>
</organism>
<accession>A0A1Y1ZGD2</accession>
<proteinExistence type="predicted"/>
<dbReference type="InterPro" id="IPR029058">
    <property type="entry name" value="AB_hydrolase_fold"/>
</dbReference>
<dbReference type="SUPFAM" id="SSF53474">
    <property type="entry name" value="alpha/beta-Hydrolases"/>
    <property type="match status" value="1"/>
</dbReference>
<keyword evidence="2" id="KW-1185">Reference proteome</keyword>